<name>A0A1F5H2E5_9BACT</name>
<evidence type="ECO:0000313" key="2">
    <source>
        <dbReference type="Proteomes" id="UP000178393"/>
    </source>
</evidence>
<evidence type="ECO:0008006" key="3">
    <source>
        <dbReference type="Google" id="ProtNLM"/>
    </source>
</evidence>
<reference evidence="1 2" key="1">
    <citation type="journal article" date="2016" name="Nat. Commun.">
        <title>Thousands of microbial genomes shed light on interconnected biogeochemical processes in an aquifer system.</title>
        <authorList>
            <person name="Anantharaman K."/>
            <person name="Brown C.T."/>
            <person name="Hug L.A."/>
            <person name="Sharon I."/>
            <person name="Castelle C.J."/>
            <person name="Probst A.J."/>
            <person name="Thomas B.C."/>
            <person name="Singh A."/>
            <person name="Wilkins M.J."/>
            <person name="Karaoz U."/>
            <person name="Brodie E.L."/>
            <person name="Williams K.H."/>
            <person name="Hubbard S.S."/>
            <person name="Banfield J.F."/>
        </authorList>
    </citation>
    <scope>NUCLEOTIDE SEQUENCE [LARGE SCALE GENOMIC DNA]</scope>
</reference>
<dbReference type="Gene3D" id="3.20.20.410">
    <property type="entry name" value="Protein of unknown function UPF0759"/>
    <property type="match status" value="1"/>
</dbReference>
<dbReference type="InterPro" id="IPR002763">
    <property type="entry name" value="DUF72"/>
</dbReference>
<proteinExistence type="predicted"/>
<accession>A0A1F5H2E5</accession>
<dbReference type="AlphaFoldDB" id="A0A1F5H2E5"/>
<dbReference type="PANTHER" id="PTHR30348">
    <property type="entry name" value="UNCHARACTERIZED PROTEIN YECE"/>
    <property type="match status" value="1"/>
</dbReference>
<gene>
    <name evidence="1" type="ORF">A2W45_03200</name>
</gene>
<protein>
    <recommendedName>
        <fullName evidence="3">DUF72 domain-containing protein</fullName>
    </recommendedName>
</protein>
<dbReference type="SUPFAM" id="SSF117396">
    <property type="entry name" value="TM1631-like"/>
    <property type="match status" value="1"/>
</dbReference>
<evidence type="ECO:0000313" key="1">
    <source>
        <dbReference type="EMBL" id="OGD98234.1"/>
    </source>
</evidence>
<dbReference type="Proteomes" id="UP000178393">
    <property type="component" value="Unassembled WGS sequence"/>
</dbReference>
<comment type="caution">
    <text evidence="1">The sequence shown here is derived from an EMBL/GenBank/DDBJ whole genome shotgun (WGS) entry which is preliminary data.</text>
</comment>
<sequence>MGDKLGPVLWQLPPRFKADEKRLEALLVQSSTRPRPSRDEVGKFKVKSGKSAMLAFEFRDPSWFDGSIYQVLRKYNAALVIAESGGHWPCEEVITADFTYIRFHGEGGSYATSYTADELKIWAKKIKKWQKAGIDVYAYFNNDVGGFAVDNAKMLIDLIR</sequence>
<dbReference type="EMBL" id="MFBH01000051">
    <property type="protein sequence ID" value="OGD98234.1"/>
    <property type="molecule type" value="Genomic_DNA"/>
</dbReference>
<organism evidence="1 2">
    <name type="scientific">Candidatus Curtissbacteria bacterium RIFCSPHIGHO2_12_41_11</name>
    <dbReference type="NCBI Taxonomy" id="1797718"/>
    <lineage>
        <taxon>Bacteria</taxon>
        <taxon>Candidatus Curtissiibacteriota</taxon>
    </lineage>
</organism>
<dbReference type="InterPro" id="IPR036520">
    <property type="entry name" value="UPF0759_sf"/>
</dbReference>
<dbReference type="Pfam" id="PF01904">
    <property type="entry name" value="DUF72"/>
    <property type="match status" value="1"/>
</dbReference>
<dbReference type="PANTHER" id="PTHR30348:SF4">
    <property type="entry name" value="DUF72 DOMAIN-CONTAINING PROTEIN"/>
    <property type="match status" value="1"/>
</dbReference>